<evidence type="ECO:0000313" key="9">
    <source>
        <dbReference type="Proteomes" id="UP001148312"/>
    </source>
</evidence>
<feature type="transmembrane region" description="Helical" evidence="5">
    <location>
        <begin position="158"/>
        <end position="180"/>
    </location>
</feature>
<dbReference type="Gene3D" id="1.20.1070.10">
    <property type="entry name" value="Rhodopsin 7-helix transmembrane proteins"/>
    <property type="match status" value="1"/>
</dbReference>
<dbReference type="EMBL" id="JAPWDQ010000006">
    <property type="protein sequence ID" value="KAJ5484167.1"/>
    <property type="molecule type" value="Genomic_DNA"/>
</dbReference>
<comment type="caution">
    <text evidence="8">The sequence shown here is derived from an EMBL/GenBank/DDBJ whole genome shotgun (WGS) entry which is preliminary data.</text>
</comment>
<dbReference type="RefSeq" id="XP_056789437.1">
    <property type="nucleotide sequence ID" value="XM_056935565.1"/>
</dbReference>
<evidence type="ECO:0000259" key="7">
    <source>
        <dbReference type="Pfam" id="PF11970"/>
    </source>
</evidence>
<dbReference type="InterPro" id="IPR022596">
    <property type="entry name" value="GPR1/2/3_C"/>
</dbReference>
<dbReference type="GO" id="GO:0005886">
    <property type="term" value="C:plasma membrane"/>
    <property type="evidence" value="ECO:0007669"/>
    <property type="project" value="TreeGrafter"/>
</dbReference>
<dbReference type="Pfam" id="PF11970">
    <property type="entry name" value="GPR_Gpa2_C"/>
    <property type="match status" value="1"/>
</dbReference>
<dbReference type="GeneID" id="81625814"/>
<reference evidence="8" key="1">
    <citation type="submission" date="2022-12" db="EMBL/GenBank/DDBJ databases">
        <authorList>
            <person name="Petersen C."/>
        </authorList>
    </citation>
    <scope>NUCLEOTIDE SEQUENCE</scope>
    <source>
        <strain evidence="8">IBT 30728</strain>
    </source>
</reference>
<evidence type="ECO:0000313" key="8">
    <source>
        <dbReference type="EMBL" id="KAJ5484167.1"/>
    </source>
</evidence>
<feature type="transmembrane region" description="Helical" evidence="5">
    <location>
        <begin position="82"/>
        <end position="107"/>
    </location>
</feature>
<gene>
    <name evidence="8" type="ORF">N7539_005963</name>
</gene>
<dbReference type="GO" id="GO:0004930">
    <property type="term" value="F:G protein-coupled receptor activity"/>
    <property type="evidence" value="ECO:0007669"/>
    <property type="project" value="TreeGrafter"/>
</dbReference>
<feature type="chain" id="PRO_5040905453" description="G protein-coupled receptor GPR1/2/3 C-terminal domain-containing protein" evidence="6">
    <location>
        <begin position="18"/>
        <end position="431"/>
    </location>
</feature>
<dbReference type="PANTHER" id="PTHR23112:SF41">
    <property type="entry name" value="G-PROTEIN COUPLED RECEPTORS FAMILY 1 PROFILE DOMAIN-CONTAINING PROTEIN-RELATED"/>
    <property type="match status" value="1"/>
</dbReference>
<protein>
    <recommendedName>
        <fullName evidence="7">G protein-coupled receptor GPR1/2/3 C-terminal domain-containing protein</fullName>
    </recommendedName>
</protein>
<feature type="transmembrane region" description="Helical" evidence="5">
    <location>
        <begin position="133"/>
        <end position="151"/>
    </location>
</feature>
<proteinExistence type="predicted"/>
<evidence type="ECO:0000256" key="3">
    <source>
        <dbReference type="ARBA" id="ARBA00022989"/>
    </source>
</evidence>
<keyword evidence="3 5" id="KW-1133">Transmembrane helix</keyword>
<evidence type="ECO:0000256" key="6">
    <source>
        <dbReference type="SAM" id="SignalP"/>
    </source>
</evidence>
<dbReference type="SUPFAM" id="SSF81321">
    <property type="entry name" value="Family A G protein-coupled receptor-like"/>
    <property type="match status" value="1"/>
</dbReference>
<feature type="transmembrane region" description="Helical" evidence="5">
    <location>
        <begin position="251"/>
        <end position="268"/>
    </location>
</feature>
<feature type="transmembrane region" description="Helical" evidence="5">
    <location>
        <begin position="41"/>
        <end position="62"/>
    </location>
</feature>
<feature type="transmembrane region" description="Helical" evidence="5">
    <location>
        <begin position="209"/>
        <end position="230"/>
    </location>
</feature>
<accession>A0A9W9X592</accession>
<keyword evidence="9" id="KW-1185">Reference proteome</keyword>
<dbReference type="GO" id="GO:0007189">
    <property type="term" value="P:adenylate cyclase-activating G protein-coupled receptor signaling pathway"/>
    <property type="evidence" value="ECO:0007669"/>
    <property type="project" value="TreeGrafter"/>
</dbReference>
<dbReference type="Proteomes" id="UP001148312">
    <property type="component" value="Unassembled WGS sequence"/>
</dbReference>
<reference evidence="8" key="2">
    <citation type="journal article" date="2023" name="IMA Fungus">
        <title>Comparative genomic study of the Penicillium genus elucidates a diverse pangenome and 15 lateral gene transfer events.</title>
        <authorList>
            <person name="Petersen C."/>
            <person name="Sorensen T."/>
            <person name="Nielsen M.R."/>
            <person name="Sondergaard T.E."/>
            <person name="Sorensen J.L."/>
            <person name="Fitzpatrick D.A."/>
            <person name="Frisvad J.C."/>
            <person name="Nielsen K.L."/>
        </authorList>
    </citation>
    <scope>NUCLEOTIDE SEQUENCE</scope>
    <source>
        <strain evidence="8">IBT 30728</strain>
    </source>
</reference>
<keyword evidence="6" id="KW-0732">Signal</keyword>
<evidence type="ECO:0000256" key="5">
    <source>
        <dbReference type="SAM" id="Phobius"/>
    </source>
</evidence>
<dbReference type="AlphaFoldDB" id="A0A9W9X592"/>
<sequence>MVVLMHLLGALYLDGAGQPSVTRRWEFTEETPLTGLERSLFIMMGVVALLSLVSTIGLLTFLTHRFIFWQQYYKHPLAHNQYVVLIYNLLLVDLQQAIAFVICLYWVGQGRVHFGEIACYLQGWWIQTADPGSGLFVLSIALHTSAVVLRGRQLPFKVFICFLIGLWAFILILGVIPVSIHGSQSFVITEANWCWLSPANEHGRFWGHYFWIFSAEFGTVFLYTILFIRLRRRMAQAKTLRIGQQESLHRLNRVVIYMVIYPFIYLVLSLPLAAGRMATARGHPPGKTYFAVAGSFMALSGVVDVAVYALTRRHLLLDTEHHTTDRIYDNTISEWHTQITTTAVPEDRPRKQSRLVSKISSKLRRSENHEVEQEEVSRKNLFDDSTDDIVPKSDVELSTFTVVYQETTIEISHEPATPTDLTSRGLRRIKS</sequence>
<keyword evidence="2 5" id="KW-0812">Transmembrane</keyword>
<organism evidence="8 9">
    <name type="scientific">Penicillium diatomitis</name>
    <dbReference type="NCBI Taxonomy" id="2819901"/>
    <lineage>
        <taxon>Eukaryota</taxon>
        <taxon>Fungi</taxon>
        <taxon>Dikarya</taxon>
        <taxon>Ascomycota</taxon>
        <taxon>Pezizomycotina</taxon>
        <taxon>Eurotiomycetes</taxon>
        <taxon>Eurotiomycetidae</taxon>
        <taxon>Eurotiales</taxon>
        <taxon>Aspergillaceae</taxon>
        <taxon>Penicillium</taxon>
    </lineage>
</organism>
<keyword evidence="4 5" id="KW-0472">Membrane</keyword>
<evidence type="ECO:0000256" key="2">
    <source>
        <dbReference type="ARBA" id="ARBA00022692"/>
    </source>
</evidence>
<evidence type="ECO:0000256" key="1">
    <source>
        <dbReference type="ARBA" id="ARBA00004141"/>
    </source>
</evidence>
<comment type="subcellular location">
    <subcellularLocation>
        <location evidence="1">Membrane</location>
        <topology evidence="1">Multi-pass membrane protein</topology>
    </subcellularLocation>
</comment>
<dbReference type="PANTHER" id="PTHR23112">
    <property type="entry name" value="G PROTEIN-COUPLED RECEPTOR 157-RELATED"/>
    <property type="match status" value="1"/>
</dbReference>
<name>A0A9W9X592_9EURO</name>
<feature type="domain" description="G protein-coupled receptor GPR1/2/3 C-terminal" evidence="7">
    <location>
        <begin position="247"/>
        <end position="314"/>
    </location>
</feature>
<feature type="transmembrane region" description="Helical" evidence="5">
    <location>
        <begin position="288"/>
        <end position="310"/>
    </location>
</feature>
<feature type="signal peptide" evidence="6">
    <location>
        <begin position="1"/>
        <end position="17"/>
    </location>
</feature>
<evidence type="ECO:0000256" key="4">
    <source>
        <dbReference type="ARBA" id="ARBA00023136"/>
    </source>
</evidence>